<evidence type="ECO:0000313" key="2">
    <source>
        <dbReference type="Proteomes" id="UP000095284"/>
    </source>
</evidence>
<keyword evidence="1" id="KW-0472">Membrane</keyword>
<sequence length="334" mass="37535">MHWPKFSCQFWLDFGHRCHWAASIFGGIVCVLLFYLVVFTNKRALADFRLILFFCCVADIYCWLISSWVQLSGDVTQGTLLVVLEGLGGLYSPQAQQIFIIVFAHSVVLVVFMLPMNCYCRHVLIMTSRPLRPSKTFLVFGVACMLAGLLATWAGLAFTWDGNGRLYGSCLIRSNRLILRAAVDDLFTKLCFLSILICYATVYVASIYWARQTLFYIKQRRRSYSSKALSLQQQLTRIMIVQAIVPILTSVGPGIMNAVTMLLKVEAGNFGMTVYGLVSWIPFANPLATIIIIKPYRKHLLRMFGAKKLFSVSSSTGGSYSVTRVVSFVSKTQN</sequence>
<organism evidence="2 3">
    <name type="scientific">Bursaphelenchus xylophilus</name>
    <name type="common">Pinewood nematode worm</name>
    <name type="synonym">Aphelenchoides xylophilus</name>
    <dbReference type="NCBI Taxonomy" id="6326"/>
    <lineage>
        <taxon>Eukaryota</taxon>
        <taxon>Metazoa</taxon>
        <taxon>Ecdysozoa</taxon>
        <taxon>Nematoda</taxon>
        <taxon>Chromadorea</taxon>
        <taxon>Rhabditida</taxon>
        <taxon>Tylenchina</taxon>
        <taxon>Tylenchomorpha</taxon>
        <taxon>Aphelenchoidea</taxon>
        <taxon>Aphelenchoididae</taxon>
        <taxon>Bursaphelenchus</taxon>
    </lineage>
</organism>
<accession>A0A1I7RIU1</accession>
<feature type="transmembrane region" description="Helical" evidence="1">
    <location>
        <begin position="98"/>
        <end position="116"/>
    </location>
</feature>
<dbReference type="Gene3D" id="1.20.1070.10">
    <property type="entry name" value="Rhodopsin 7-helix transmembrane proteins"/>
    <property type="match status" value="1"/>
</dbReference>
<feature type="transmembrane region" description="Helical" evidence="1">
    <location>
        <begin position="274"/>
        <end position="293"/>
    </location>
</feature>
<dbReference type="Proteomes" id="UP000095284">
    <property type="component" value="Unplaced"/>
</dbReference>
<evidence type="ECO:0000313" key="3">
    <source>
        <dbReference type="WBParaSite" id="BXY_0062300.1"/>
    </source>
</evidence>
<name>A0A1I7RIU1_BURXY</name>
<feature type="transmembrane region" description="Helical" evidence="1">
    <location>
        <begin position="137"/>
        <end position="158"/>
    </location>
</feature>
<feature type="transmembrane region" description="Helical" evidence="1">
    <location>
        <begin position="238"/>
        <end position="262"/>
    </location>
</feature>
<evidence type="ECO:0000256" key="1">
    <source>
        <dbReference type="SAM" id="Phobius"/>
    </source>
</evidence>
<dbReference type="PANTHER" id="PTHR22943">
    <property type="entry name" value="7-TRANSMEMBRANE DOMAIN RECEPTOR C.ELEGANS"/>
    <property type="match status" value="1"/>
</dbReference>
<protein>
    <submittedName>
        <fullName evidence="3">G_PROTEIN_RECEP_F1_2 domain-containing protein</fullName>
    </submittedName>
</protein>
<feature type="transmembrane region" description="Helical" evidence="1">
    <location>
        <begin position="50"/>
        <end position="71"/>
    </location>
</feature>
<feature type="transmembrane region" description="Helical" evidence="1">
    <location>
        <begin position="192"/>
        <end position="217"/>
    </location>
</feature>
<dbReference type="Pfam" id="PF10317">
    <property type="entry name" value="7TM_GPCR_Srd"/>
    <property type="match status" value="2"/>
</dbReference>
<dbReference type="InterPro" id="IPR019421">
    <property type="entry name" value="7TM_GPCR_serpentine_rcpt_Srd"/>
</dbReference>
<dbReference type="AlphaFoldDB" id="A0A1I7RIU1"/>
<dbReference type="PANTHER" id="PTHR22943:SF248">
    <property type="entry name" value="SEVEN TM RECEPTOR"/>
    <property type="match status" value="1"/>
</dbReference>
<dbReference type="SUPFAM" id="SSF81321">
    <property type="entry name" value="Family A G protein-coupled receptor-like"/>
    <property type="match status" value="1"/>
</dbReference>
<proteinExistence type="predicted"/>
<feature type="transmembrane region" description="Helical" evidence="1">
    <location>
        <begin position="20"/>
        <end position="38"/>
    </location>
</feature>
<reference evidence="3" key="1">
    <citation type="submission" date="2016-11" db="UniProtKB">
        <authorList>
            <consortium name="WormBaseParasite"/>
        </authorList>
    </citation>
    <scope>IDENTIFICATION</scope>
</reference>
<keyword evidence="1" id="KW-0812">Transmembrane</keyword>
<keyword evidence="1" id="KW-1133">Transmembrane helix</keyword>
<dbReference type="WBParaSite" id="BXY_0062300.1">
    <property type="protein sequence ID" value="BXY_0062300.1"/>
    <property type="gene ID" value="BXY_0062300"/>
</dbReference>